<comment type="caution">
    <text evidence="1">The sequence shown here is derived from an EMBL/GenBank/DDBJ whole genome shotgun (WGS) entry which is preliminary data.</text>
</comment>
<evidence type="ECO:0000313" key="2">
    <source>
        <dbReference type="Proteomes" id="UP000828941"/>
    </source>
</evidence>
<accession>A0ACB9KRH7</accession>
<dbReference type="Proteomes" id="UP000828941">
    <property type="component" value="Chromosome 13"/>
</dbReference>
<sequence length="248" mass="29150">MELFKQLVYANLMVPKLIQPQQPPYPHWYNSNITYDYHNGTVGHSIETCPTFKSGVLHLIHQGAITLQHEGRVPNINTNLQPNHIGEHKACGRLAKWEIVLFEYDVIYMTKKSIKGIAIADHLVDKQIEDCQPMKFEFLNEDNLVVDKEEEKAESNRWKMYFERINLEFERTNNVAEYEVCVQGLKAALDLKVKSLDVFKDSTIIIYQIKGEWQTRDPKLVPYQKFLTEFIEEFDDITFFSFDRDKNQ</sequence>
<organism evidence="1 2">
    <name type="scientific">Bauhinia variegata</name>
    <name type="common">Purple orchid tree</name>
    <name type="synonym">Phanera variegata</name>
    <dbReference type="NCBI Taxonomy" id="167791"/>
    <lineage>
        <taxon>Eukaryota</taxon>
        <taxon>Viridiplantae</taxon>
        <taxon>Streptophyta</taxon>
        <taxon>Embryophyta</taxon>
        <taxon>Tracheophyta</taxon>
        <taxon>Spermatophyta</taxon>
        <taxon>Magnoliopsida</taxon>
        <taxon>eudicotyledons</taxon>
        <taxon>Gunneridae</taxon>
        <taxon>Pentapetalae</taxon>
        <taxon>rosids</taxon>
        <taxon>fabids</taxon>
        <taxon>Fabales</taxon>
        <taxon>Fabaceae</taxon>
        <taxon>Cercidoideae</taxon>
        <taxon>Cercideae</taxon>
        <taxon>Bauhiniinae</taxon>
        <taxon>Bauhinia</taxon>
    </lineage>
</organism>
<evidence type="ECO:0000313" key="1">
    <source>
        <dbReference type="EMBL" id="KAI4299949.1"/>
    </source>
</evidence>
<dbReference type="EMBL" id="CM039438">
    <property type="protein sequence ID" value="KAI4299949.1"/>
    <property type="molecule type" value="Genomic_DNA"/>
</dbReference>
<reference evidence="1 2" key="1">
    <citation type="journal article" date="2022" name="DNA Res.">
        <title>Chromosomal-level genome assembly of the orchid tree Bauhinia variegata (Leguminosae; Cercidoideae) supports the allotetraploid origin hypothesis of Bauhinia.</title>
        <authorList>
            <person name="Zhong Y."/>
            <person name="Chen Y."/>
            <person name="Zheng D."/>
            <person name="Pang J."/>
            <person name="Liu Y."/>
            <person name="Luo S."/>
            <person name="Meng S."/>
            <person name="Qian L."/>
            <person name="Wei D."/>
            <person name="Dai S."/>
            <person name="Zhou R."/>
        </authorList>
    </citation>
    <scope>NUCLEOTIDE SEQUENCE [LARGE SCALE GENOMIC DNA]</scope>
    <source>
        <strain evidence="1">BV-YZ2020</strain>
    </source>
</reference>
<gene>
    <name evidence="1" type="ORF">L6164_033369</name>
</gene>
<protein>
    <submittedName>
        <fullName evidence="1">Uncharacterized protein</fullName>
    </submittedName>
</protein>
<keyword evidence="2" id="KW-1185">Reference proteome</keyword>
<proteinExistence type="predicted"/>
<name>A0ACB9KRH7_BAUVA</name>